<dbReference type="EMBL" id="BSTX01000002">
    <property type="protein sequence ID" value="GLZ78283.1"/>
    <property type="molecule type" value="Genomic_DNA"/>
</dbReference>
<feature type="region of interest" description="Disordered" evidence="1">
    <location>
        <begin position="1"/>
        <end position="20"/>
    </location>
</feature>
<evidence type="ECO:0000313" key="3">
    <source>
        <dbReference type="EMBL" id="GLZ78283.1"/>
    </source>
</evidence>
<keyword evidence="4" id="KW-1185">Reference proteome</keyword>
<name>A0A9W6SLN9_9ACTN</name>
<keyword evidence="2" id="KW-0812">Transmembrane</keyword>
<dbReference type="AlphaFoldDB" id="A0A9W6SLN9"/>
<organism evidence="3 4">
    <name type="scientific">Actinorhabdospora filicis</name>
    <dbReference type="NCBI Taxonomy" id="1785913"/>
    <lineage>
        <taxon>Bacteria</taxon>
        <taxon>Bacillati</taxon>
        <taxon>Actinomycetota</taxon>
        <taxon>Actinomycetes</taxon>
        <taxon>Micromonosporales</taxon>
        <taxon>Micromonosporaceae</taxon>
        <taxon>Actinorhabdospora</taxon>
    </lineage>
</organism>
<keyword evidence="2" id="KW-1133">Transmembrane helix</keyword>
<evidence type="ECO:0000256" key="2">
    <source>
        <dbReference type="SAM" id="Phobius"/>
    </source>
</evidence>
<sequence length="136" mass="14851">MAELPGGTMSTTDHQPTAHAAPPLETCRECRQAWPCDTAATSFFRSSPTQRALGAVYRRCEFAVRFTAGLAVAWFVLPRLLPHPASLVTWLALGFLAGSCGAASVVALHMTRRLVPAWARWHHVAVTAHRHRRVAA</sequence>
<gene>
    <name evidence="3" type="ORF">Afil01_30900</name>
</gene>
<reference evidence="3" key="1">
    <citation type="submission" date="2023-03" db="EMBL/GenBank/DDBJ databases">
        <title>Actinorhabdospora filicis NBRC 111898.</title>
        <authorList>
            <person name="Ichikawa N."/>
            <person name="Sato H."/>
            <person name="Tonouchi N."/>
        </authorList>
    </citation>
    <scope>NUCLEOTIDE SEQUENCE</scope>
    <source>
        <strain evidence="3">NBRC 111898</strain>
    </source>
</reference>
<feature type="transmembrane region" description="Helical" evidence="2">
    <location>
        <begin position="62"/>
        <end position="81"/>
    </location>
</feature>
<evidence type="ECO:0000256" key="1">
    <source>
        <dbReference type="SAM" id="MobiDB-lite"/>
    </source>
</evidence>
<comment type="caution">
    <text evidence="3">The sequence shown here is derived from an EMBL/GenBank/DDBJ whole genome shotgun (WGS) entry which is preliminary data.</text>
</comment>
<keyword evidence="2" id="KW-0472">Membrane</keyword>
<protein>
    <submittedName>
        <fullName evidence="3">Uncharacterized protein</fullName>
    </submittedName>
</protein>
<accession>A0A9W6SLN9</accession>
<feature type="transmembrane region" description="Helical" evidence="2">
    <location>
        <begin position="87"/>
        <end position="108"/>
    </location>
</feature>
<proteinExistence type="predicted"/>
<evidence type="ECO:0000313" key="4">
    <source>
        <dbReference type="Proteomes" id="UP001165079"/>
    </source>
</evidence>
<dbReference type="Proteomes" id="UP001165079">
    <property type="component" value="Unassembled WGS sequence"/>
</dbReference>